<dbReference type="AlphaFoldDB" id="A0A8J8P6I9"/>
<name>A0A8J8P6I9_9EURY</name>
<dbReference type="EMBL" id="RKLU01000004">
    <property type="protein sequence ID" value="TQQ79793.1"/>
    <property type="molecule type" value="Genomic_DNA"/>
</dbReference>
<dbReference type="RefSeq" id="WP_142979985.1">
    <property type="nucleotide sequence ID" value="NZ_RKLU01000004.1"/>
</dbReference>
<accession>A0A8J8P6I9</accession>
<evidence type="ECO:0000313" key="1">
    <source>
        <dbReference type="EMBL" id="TQQ79793.1"/>
    </source>
</evidence>
<comment type="caution">
    <text evidence="1">The sequence shown here is derived from an EMBL/GenBank/DDBJ whole genome shotgun (WGS) entry which is preliminary data.</text>
</comment>
<reference evidence="1" key="1">
    <citation type="submission" date="2019-02" db="EMBL/GenBank/DDBJ databases">
        <title>Halonotius sp. a new haloarchaeum isolated from saline soil.</title>
        <authorList>
            <person name="Duran-Viseras A."/>
            <person name="Sanchez-Porro C."/>
            <person name="Ventosa A."/>
        </authorList>
    </citation>
    <scope>NUCLEOTIDE SEQUENCE</scope>
    <source>
        <strain evidence="1">F15B</strain>
    </source>
</reference>
<keyword evidence="2" id="KW-1185">Reference proteome</keyword>
<sequence>MFATAKDILPSKSGYASRIADILLYEWGYTKRNCNECGIEFEPRDRRNLRIGECNACTAERIHDLEIWLGHGFHEETVAARRDDGEYLCAVTGGFHPIEDLTTTRLPIFPDRHQRPSTNRAVSVRVLDRTDVLNWAAEVTEIKRDMRLWSRYDKSDRLNELRADRPEHPERHLSNYQLRVGAYYGVPRYHRPDPSDQVIIYYGKHGAEKVPPRPELLDRSFTPKHDWGPTTSKNSAAVTAVSLAAHAFDDQTASGKGYPLGNDFISNKRFKASEGIWELHLDELKGWVKNIQ</sequence>
<gene>
    <name evidence="1" type="ORF">EGH24_09865</name>
</gene>
<organism evidence="1 2">
    <name type="scientific">Halonotius terrestris</name>
    <dbReference type="NCBI Taxonomy" id="2487750"/>
    <lineage>
        <taxon>Archaea</taxon>
        <taxon>Methanobacteriati</taxon>
        <taxon>Methanobacteriota</taxon>
        <taxon>Stenosarchaea group</taxon>
        <taxon>Halobacteria</taxon>
        <taxon>Halobacteriales</taxon>
        <taxon>Haloferacaceae</taxon>
        <taxon>Halonotius</taxon>
    </lineage>
</organism>
<protein>
    <submittedName>
        <fullName evidence="1">Uncharacterized protein</fullName>
    </submittedName>
</protein>
<evidence type="ECO:0000313" key="2">
    <source>
        <dbReference type="Proteomes" id="UP000705823"/>
    </source>
</evidence>
<proteinExistence type="predicted"/>
<dbReference type="Proteomes" id="UP000705823">
    <property type="component" value="Unassembled WGS sequence"/>
</dbReference>